<accession>W8UVZ1</accession>
<dbReference type="EMBL" id="CP006918">
    <property type="protein sequence ID" value="AHM78092.1"/>
    <property type="molecule type" value="Genomic_DNA"/>
</dbReference>
<dbReference type="KEGG" id="kps:KPNJ2_01312"/>
<evidence type="ECO:0000313" key="2">
    <source>
        <dbReference type="Proteomes" id="UP000019586"/>
    </source>
</evidence>
<dbReference type="HOGENOM" id="CLU_041416_0_0_6"/>
<dbReference type="PATRIC" id="fig|1420013.3.peg.1257"/>
<proteinExistence type="predicted"/>
<protein>
    <submittedName>
        <fullName evidence="1">Uncharacterized protein</fullName>
    </submittedName>
</protein>
<gene>
    <name evidence="1" type="ORF">KPNJ2_01312</name>
</gene>
<reference evidence="1 2" key="1">
    <citation type="journal article" date="2014" name="Proc. Natl. Acad. Sci. U.S.A.">
        <title>Molecular dissection of the evolution of carbapenem-resistant multilocus sequence type 258 Klebsiella pneumoniae.</title>
        <authorList>
            <person name="Deleo F.R."/>
            <person name="Chen L."/>
            <person name="Porcella S.F."/>
            <person name="Martens C.A."/>
            <person name="Kobayashi S.D."/>
            <person name="Porter A.R."/>
            <person name="Chavda K.D."/>
            <person name="Jacobs M.R."/>
            <person name="Mathema B."/>
            <person name="Olsen R.J."/>
            <person name="Bonomo R.A."/>
            <person name="Musser J.M."/>
            <person name="Kreiswirth B.N."/>
        </authorList>
    </citation>
    <scope>NUCLEOTIDE SEQUENCE [LARGE SCALE GENOMIC DNA]</scope>
    <source>
        <strain evidence="1">30684/NJST258_2</strain>
    </source>
</reference>
<evidence type="ECO:0000313" key="1">
    <source>
        <dbReference type="EMBL" id="AHM78092.1"/>
    </source>
</evidence>
<sequence>MEMKKITVLDSDILSKMKMRAVKSAIRKLQPETFIRQCMDYNLQRFKDSLDMLKHHPWIVNLCIKWAASSIGDKRATKVGDTRTLNKILQQTYDVMPYIPVGLKSADSIDFFFRNNLYQQLMYQTSSTGHYISREAFIFGRLDPHHKLSRRFFELTNLSVERFVMLSITFTFLISSKKNVIKEVTADMFSILTPYISREEIFYFLDSLSISYEDLPEFCKRKTTENPLKEYFLPSPFIENPLIKYNDKFLLLHTQLTLASLQTFIYDLLRRDDPEKFMDSFGSIFENLVKDIFDESKIRYIDEQSLKKHLPQENKVVDFLIPHEAANIFIDAKGVEIHERGMVTLSHSEISGRIKNSVLKTIEQAHAVNREILNSPKLITDFKSESYILCITYKNLMLGNGTFLEKSYATDGVSKIRKNHDDAYQIPDSHIFCISIEEFEYLMSSCKEHGRQPYEVLRYAVEMNRTPSQTVFLFIQHLEKFFGQVTKSEMIRKTGLDLLERMTENIPGLKQNVNLVNE</sequence>
<name>W8UVZ1_KLEPN</name>
<dbReference type="Proteomes" id="UP000019586">
    <property type="component" value="Chromosome"/>
</dbReference>
<dbReference type="AlphaFoldDB" id="W8UVZ1"/>
<organism evidence="1 2">
    <name type="scientific">Klebsiella pneumoniae 30684/NJST258_2</name>
    <dbReference type="NCBI Taxonomy" id="1420013"/>
    <lineage>
        <taxon>Bacteria</taxon>
        <taxon>Pseudomonadati</taxon>
        <taxon>Pseudomonadota</taxon>
        <taxon>Gammaproteobacteria</taxon>
        <taxon>Enterobacterales</taxon>
        <taxon>Enterobacteriaceae</taxon>
        <taxon>Klebsiella/Raoultella group</taxon>
        <taxon>Klebsiella</taxon>
        <taxon>Klebsiella pneumoniae complex</taxon>
    </lineage>
</organism>